<evidence type="ECO:0000313" key="1">
    <source>
        <dbReference type="EMBL" id="GIY36651.1"/>
    </source>
</evidence>
<accession>A0AAV4SU24</accession>
<sequence>MTQPLTLVPNIRHRKSLASFYSYQTSLPNKTYNISSNIFIAREKVFVEMWQPRPVRHILQAPRKVWEETKKKIAQEKNQARKLKDL</sequence>
<proteinExistence type="predicted"/>
<dbReference type="AlphaFoldDB" id="A0AAV4SU24"/>
<dbReference type="Proteomes" id="UP001054945">
    <property type="component" value="Unassembled WGS sequence"/>
</dbReference>
<gene>
    <name evidence="1" type="ORF">CEXT_275081</name>
</gene>
<comment type="caution">
    <text evidence="1">The sequence shown here is derived from an EMBL/GenBank/DDBJ whole genome shotgun (WGS) entry which is preliminary data.</text>
</comment>
<dbReference type="EMBL" id="BPLR01010072">
    <property type="protein sequence ID" value="GIY36651.1"/>
    <property type="molecule type" value="Genomic_DNA"/>
</dbReference>
<organism evidence="1 2">
    <name type="scientific">Caerostris extrusa</name>
    <name type="common">Bark spider</name>
    <name type="synonym">Caerostris bankana</name>
    <dbReference type="NCBI Taxonomy" id="172846"/>
    <lineage>
        <taxon>Eukaryota</taxon>
        <taxon>Metazoa</taxon>
        <taxon>Ecdysozoa</taxon>
        <taxon>Arthropoda</taxon>
        <taxon>Chelicerata</taxon>
        <taxon>Arachnida</taxon>
        <taxon>Araneae</taxon>
        <taxon>Araneomorphae</taxon>
        <taxon>Entelegynae</taxon>
        <taxon>Araneoidea</taxon>
        <taxon>Araneidae</taxon>
        <taxon>Caerostris</taxon>
    </lineage>
</organism>
<evidence type="ECO:0000313" key="2">
    <source>
        <dbReference type="Proteomes" id="UP001054945"/>
    </source>
</evidence>
<keyword evidence="2" id="KW-1185">Reference proteome</keyword>
<reference evidence="1 2" key="1">
    <citation type="submission" date="2021-06" db="EMBL/GenBank/DDBJ databases">
        <title>Caerostris extrusa draft genome.</title>
        <authorList>
            <person name="Kono N."/>
            <person name="Arakawa K."/>
        </authorList>
    </citation>
    <scope>NUCLEOTIDE SEQUENCE [LARGE SCALE GENOMIC DNA]</scope>
</reference>
<protein>
    <submittedName>
        <fullName evidence="1">Uncharacterized protein</fullName>
    </submittedName>
</protein>
<name>A0AAV4SU24_CAEEX</name>